<dbReference type="VEuPathDB" id="FungiDB:FMAN_13244"/>
<dbReference type="InterPro" id="IPR001261">
    <property type="entry name" value="ArgE/DapE_CS"/>
</dbReference>
<protein>
    <submittedName>
        <fullName evidence="8">Related to diaminopropionate ammonia-lyase</fullName>
    </submittedName>
</protein>
<keyword evidence="9" id="KW-1185">Reference proteome</keyword>
<evidence type="ECO:0000313" key="9">
    <source>
        <dbReference type="Proteomes" id="UP000184255"/>
    </source>
</evidence>
<dbReference type="GeneID" id="65092493"/>
<evidence type="ECO:0000256" key="2">
    <source>
        <dbReference type="ARBA" id="ARBA00006247"/>
    </source>
</evidence>
<sequence>MKLISSILFSATAAAAFNLGNVQLPFSHESLASSPLLDLHKSLVERPSITGSEKHVTDFLKTYLQDAGFTVETQAVAKNRDNILAYYNNTRNTRVLVTSHIDTVPPFWPYERRGDEIWGRGTVDAKGSVAAQIIAVQELFEKKKVSGGDVALLFVVGEETGGPGMGNVNDLGLSWESVIFGEPTELKLARGHKGGLGFTVKANGKAGHSGYPETGSNAIDSLVRGLAALQKVELPGSKEFGNSTLNVGRIEGGVAGNVIPASAYATGGVRVAGGTPEGIRDLIRRVVEGSDPSLVVEFLYGIGPVPTDYDVDGFETVVLNYGTDIPRLNGGHKKYLYGPGSILEAHSAHEHLKVSDLEQAIEGYKKLISHALNQPSEL</sequence>
<dbReference type="InterPro" id="IPR050072">
    <property type="entry name" value="Peptidase_M20A"/>
</dbReference>
<dbReference type="Gene3D" id="3.30.70.360">
    <property type="match status" value="1"/>
</dbReference>
<comment type="similarity">
    <text evidence="2">Belongs to the peptidase M20A family.</text>
</comment>
<dbReference type="InterPro" id="IPR036264">
    <property type="entry name" value="Bact_exopeptidase_dim_dom"/>
</dbReference>
<dbReference type="SUPFAM" id="SSF53187">
    <property type="entry name" value="Zn-dependent exopeptidases"/>
    <property type="match status" value="1"/>
</dbReference>
<feature type="chain" id="PRO_5013109318" evidence="6">
    <location>
        <begin position="17"/>
        <end position="378"/>
    </location>
</feature>
<dbReference type="Proteomes" id="UP000184255">
    <property type="component" value="Unassembled WGS sequence"/>
</dbReference>
<gene>
    <name evidence="8" type="ORF">FMAN_13244</name>
</gene>
<evidence type="ECO:0000259" key="7">
    <source>
        <dbReference type="Pfam" id="PF07687"/>
    </source>
</evidence>
<comment type="caution">
    <text evidence="8">The sequence shown here is derived from an EMBL/GenBank/DDBJ whole genome shotgun (WGS) entry which is preliminary data.</text>
</comment>
<dbReference type="Pfam" id="PF07687">
    <property type="entry name" value="M20_dimer"/>
    <property type="match status" value="1"/>
</dbReference>
<keyword evidence="5" id="KW-0862">Zinc</keyword>
<evidence type="ECO:0000256" key="1">
    <source>
        <dbReference type="ARBA" id="ARBA00001947"/>
    </source>
</evidence>
<feature type="domain" description="Peptidase M20 dimerisation" evidence="7">
    <location>
        <begin position="191"/>
        <end position="288"/>
    </location>
</feature>
<organism evidence="8 9">
    <name type="scientific">Fusarium mangiferae</name>
    <name type="common">Mango malformation disease fungus</name>
    <dbReference type="NCBI Taxonomy" id="192010"/>
    <lineage>
        <taxon>Eukaryota</taxon>
        <taxon>Fungi</taxon>
        <taxon>Dikarya</taxon>
        <taxon>Ascomycota</taxon>
        <taxon>Pezizomycotina</taxon>
        <taxon>Sordariomycetes</taxon>
        <taxon>Hypocreomycetidae</taxon>
        <taxon>Hypocreales</taxon>
        <taxon>Nectriaceae</taxon>
        <taxon>Fusarium</taxon>
        <taxon>Fusarium fujikuroi species complex</taxon>
    </lineage>
</organism>
<dbReference type="CDD" id="cd05652">
    <property type="entry name" value="M20_ArgE_DapE-like_fungal"/>
    <property type="match status" value="1"/>
</dbReference>
<dbReference type="GO" id="GO:0046872">
    <property type="term" value="F:metal ion binding"/>
    <property type="evidence" value="ECO:0007669"/>
    <property type="project" value="UniProtKB-KW"/>
</dbReference>
<dbReference type="RefSeq" id="XP_041683126.1">
    <property type="nucleotide sequence ID" value="XM_041832688.1"/>
</dbReference>
<dbReference type="InterPro" id="IPR011650">
    <property type="entry name" value="Peptidase_M20_dimer"/>
</dbReference>
<accession>A0A1L7TH80</accession>
<dbReference type="GO" id="GO:0016829">
    <property type="term" value="F:lyase activity"/>
    <property type="evidence" value="ECO:0007669"/>
    <property type="project" value="UniProtKB-KW"/>
</dbReference>
<dbReference type="InterPro" id="IPR002933">
    <property type="entry name" value="Peptidase_M20"/>
</dbReference>
<evidence type="ECO:0000256" key="4">
    <source>
        <dbReference type="ARBA" id="ARBA00022801"/>
    </source>
</evidence>
<evidence type="ECO:0000256" key="3">
    <source>
        <dbReference type="ARBA" id="ARBA00022723"/>
    </source>
</evidence>
<dbReference type="SUPFAM" id="SSF55031">
    <property type="entry name" value="Bacterial exopeptidase dimerisation domain"/>
    <property type="match status" value="1"/>
</dbReference>
<name>A0A1L7TH80_FUSMA</name>
<evidence type="ECO:0000256" key="5">
    <source>
        <dbReference type="ARBA" id="ARBA00022833"/>
    </source>
</evidence>
<dbReference type="PROSITE" id="PS00759">
    <property type="entry name" value="ARGE_DAPE_CPG2_2"/>
    <property type="match status" value="1"/>
</dbReference>
<evidence type="ECO:0000256" key="6">
    <source>
        <dbReference type="SAM" id="SignalP"/>
    </source>
</evidence>
<dbReference type="PROSITE" id="PS00758">
    <property type="entry name" value="ARGE_DAPE_CPG2_1"/>
    <property type="match status" value="1"/>
</dbReference>
<dbReference type="PANTHER" id="PTHR43808:SF8">
    <property type="entry name" value="PEPTIDASE M20 DIMERISATION DOMAIN-CONTAINING PROTEIN"/>
    <property type="match status" value="1"/>
</dbReference>
<dbReference type="Gene3D" id="3.40.630.10">
    <property type="entry name" value="Zn peptidases"/>
    <property type="match status" value="1"/>
</dbReference>
<keyword evidence="4" id="KW-0378">Hydrolase</keyword>
<dbReference type="GO" id="GO:0016787">
    <property type="term" value="F:hydrolase activity"/>
    <property type="evidence" value="ECO:0007669"/>
    <property type="project" value="UniProtKB-KW"/>
</dbReference>
<reference evidence="9" key="1">
    <citation type="journal article" date="2016" name="Genome Biol. Evol.">
        <title>Comparative 'omics' of the Fusarium fujikuroi species complex highlights differences in genetic potential and metabolite synthesis.</title>
        <authorList>
            <person name="Niehaus E.-M."/>
            <person name="Muensterkoetter M."/>
            <person name="Proctor R.H."/>
            <person name="Brown D.W."/>
            <person name="Sharon A."/>
            <person name="Idan Y."/>
            <person name="Oren-Young L."/>
            <person name="Sieber C.M."/>
            <person name="Novak O."/>
            <person name="Pencik A."/>
            <person name="Tarkowska D."/>
            <person name="Hromadova K."/>
            <person name="Freeman S."/>
            <person name="Maymon M."/>
            <person name="Elazar M."/>
            <person name="Youssef S.A."/>
            <person name="El-Shabrawy E.S.M."/>
            <person name="Shalaby A.B.A."/>
            <person name="Houterman P."/>
            <person name="Brock N.L."/>
            <person name="Burkhardt I."/>
            <person name="Tsavkelova E.A."/>
            <person name="Dickschat J.S."/>
            <person name="Galuszka P."/>
            <person name="Gueldener U."/>
            <person name="Tudzynski B."/>
        </authorList>
    </citation>
    <scope>NUCLEOTIDE SEQUENCE [LARGE SCALE GENOMIC DNA]</scope>
    <source>
        <strain evidence="9">MRC7560</strain>
    </source>
</reference>
<dbReference type="PANTHER" id="PTHR43808">
    <property type="entry name" value="ACETYLORNITHINE DEACETYLASE"/>
    <property type="match status" value="1"/>
</dbReference>
<evidence type="ECO:0000313" key="8">
    <source>
        <dbReference type="EMBL" id="CVK94985.1"/>
    </source>
</evidence>
<dbReference type="Pfam" id="PF01546">
    <property type="entry name" value="Peptidase_M20"/>
    <property type="match status" value="1"/>
</dbReference>
<keyword evidence="6" id="KW-0732">Signal</keyword>
<comment type="cofactor">
    <cofactor evidence="1">
        <name>Zn(2+)</name>
        <dbReference type="ChEBI" id="CHEBI:29105"/>
    </cofactor>
</comment>
<dbReference type="EMBL" id="FCQH01000007">
    <property type="protein sequence ID" value="CVK94985.1"/>
    <property type="molecule type" value="Genomic_DNA"/>
</dbReference>
<proteinExistence type="inferred from homology"/>
<keyword evidence="3" id="KW-0479">Metal-binding</keyword>
<dbReference type="AlphaFoldDB" id="A0A1L7TH80"/>
<feature type="signal peptide" evidence="6">
    <location>
        <begin position="1"/>
        <end position="16"/>
    </location>
</feature>